<name>A0AA35CKG0_9FIRM</name>
<evidence type="ECO:0000259" key="6">
    <source>
        <dbReference type="Pfam" id="PF02782"/>
    </source>
</evidence>
<keyword evidence="2 4" id="KW-0808">Transferase</keyword>
<sequence>MNGTLLGIDAGTSNVKICAFGQDGTLRARASRPVSLATPRPRWAELDLDRYWEAVTDALREVIPRSGPVMGIGIATTCPLTVLLDEAGRPLRPGIPFLDTRATADVAVIGEAAGGPEAFFRLTGNRLSPSTCSAGTVRWVIREEPRVWARTARIGFLNSFLAARLTGNVAADWTQASYSGLFRLESANGWDGELVRIAGIPERVLPPVLRPFDRVGGVTPEVAASTGLRTGTPVAIGAADTAAAAFALGIEAGGECFESSGTSGVITFCLDRPDFDDTFLNRCHVVPGRWLAHGAMSAPGAALAWLREKVWPDLSAPADLERLAAASEPGARGLVFLPYMAGERSPIWDPAANGAWIGLRLDTTRADMARAVYEATAYGLRQILERGVERWGYRPEAMLCVGGGTRSALWLQIKADVMGIVCRAAELPDAAALGAAMLGGIAAGVYSGIDDPDLPKLRAGGQEIRPGPAERRQAYERTFAVYRTLYPALRHAMHMLAQ</sequence>
<accession>A0AA35CKG0</accession>
<dbReference type="InterPro" id="IPR000577">
    <property type="entry name" value="Carb_kinase_FGGY"/>
</dbReference>
<dbReference type="GO" id="GO:0005975">
    <property type="term" value="P:carbohydrate metabolic process"/>
    <property type="evidence" value="ECO:0007669"/>
    <property type="project" value="InterPro"/>
</dbReference>
<keyword evidence="8" id="KW-1185">Reference proteome</keyword>
<dbReference type="CDD" id="cd00366">
    <property type="entry name" value="ASKHA_NBD_FGGY"/>
    <property type="match status" value="1"/>
</dbReference>
<dbReference type="PANTHER" id="PTHR43095:SF5">
    <property type="entry name" value="XYLULOSE KINASE"/>
    <property type="match status" value="1"/>
</dbReference>
<dbReference type="InterPro" id="IPR018485">
    <property type="entry name" value="FGGY_C"/>
</dbReference>
<dbReference type="InterPro" id="IPR018483">
    <property type="entry name" value="Carb_kinase_FGGY_CS"/>
</dbReference>
<dbReference type="PROSITE" id="PS00445">
    <property type="entry name" value="FGGY_KINASES_2"/>
    <property type="match status" value="1"/>
</dbReference>
<dbReference type="SUPFAM" id="SSF53067">
    <property type="entry name" value="Actin-like ATPase domain"/>
    <property type="match status" value="2"/>
</dbReference>
<dbReference type="AlphaFoldDB" id="A0AA35CKG0"/>
<dbReference type="PANTHER" id="PTHR43095">
    <property type="entry name" value="SUGAR KINASE"/>
    <property type="match status" value="1"/>
</dbReference>
<dbReference type="InterPro" id="IPR050406">
    <property type="entry name" value="FGGY_Carb_Kinase"/>
</dbReference>
<evidence type="ECO:0000256" key="4">
    <source>
        <dbReference type="RuleBase" id="RU003733"/>
    </source>
</evidence>
<proteinExistence type="inferred from homology"/>
<feature type="domain" description="Carbohydrate kinase FGGY N-terminal" evidence="5">
    <location>
        <begin position="5"/>
        <end position="246"/>
    </location>
</feature>
<evidence type="ECO:0000256" key="3">
    <source>
        <dbReference type="ARBA" id="ARBA00022777"/>
    </source>
</evidence>
<evidence type="ECO:0000256" key="1">
    <source>
        <dbReference type="ARBA" id="ARBA00009156"/>
    </source>
</evidence>
<dbReference type="Gene3D" id="3.30.420.40">
    <property type="match status" value="2"/>
</dbReference>
<dbReference type="Pfam" id="PF00370">
    <property type="entry name" value="FGGY_N"/>
    <property type="match status" value="1"/>
</dbReference>
<dbReference type="InterPro" id="IPR018484">
    <property type="entry name" value="FGGY_N"/>
</dbReference>
<dbReference type="RefSeq" id="WP_264844223.1">
    <property type="nucleotide sequence ID" value="NZ_AP025628.1"/>
</dbReference>
<dbReference type="Proteomes" id="UP001163687">
    <property type="component" value="Chromosome"/>
</dbReference>
<dbReference type="KEGG" id="cmic:caldi_12490"/>
<organism evidence="7 8">
    <name type="scientific">Caldinitratiruptor microaerophilus</name>
    <dbReference type="NCBI Taxonomy" id="671077"/>
    <lineage>
        <taxon>Bacteria</taxon>
        <taxon>Bacillati</taxon>
        <taxon>Bacillota</taxon>
        <taxon>Clostridia</taxon>
        <taxon>Eubacteriales</taxon>
        <taxon>Symbiobacteriaceae</taxon>
        <taxon>Caldinitratiruptor</taxon>
    </lineage>
</organism>
<evidence type="ECO:0000313" key="7">
    <source>
        <dbReference type="EMBL" id="BDG60159.1"/>
    </source>
</evidence>
<comment type="similarity">
    <text evidence="1 4">Belongs to the FGGY kinase family.</text>
</comment>
<dbReference type="GO" id="GO:0016301">
    <property type="term" value="F:kinase activity"/>
    <property type="evidence" value="ECO:0007669"/>
    <property type="project" value="UniProtKB-KW"/>
</dbReference>
<dbReference type="InterPro" id="IPR043129">
    <property type="entry name" value="ATPase_NBD"/>
</dbReference>
<dbReference type="Pfam" id="PF02782">
    <property type="entry name" value="FGGY_C"/>
    <property type="match status" value="1"/>
</dbReference>
<gene>
    <name evidence="7" type="ORF">caldi_12490</name>
</gene>
<evidence type="ECO:0000259" key="5">
    <source>
        <dbReference type="Pfam" id="PF00370"/>
    </source>
</evidence>
<dbReference type="GO" id="GO:0016773">
    <property type="term" value="F:phosphotransferase activity, alcohol group as acceptor"/>
    <property type="evidence" value="ECO:0007669"/>
    <property type="project" value="InterPro"/>
</dbReference>
<evidence type="ECO:0000313" key="8">
    <source>
        <dbReference type="Proteomes" id="UP001163687"/>
    </source>
</evidence>
<dbReference type="EMBL" id="AP025628">
    <property type="protein sequence ID" value="BDG60159.1"/>
    <property type="molecule type" value="Genomic_DNA"/>
</dbReference>
<evidence type="ECO:0000256" key="2">
    <source>
        <dbReference type="ARBA" id="ARBA00022679"/>
    </source>
</evidence>
<keyword evidence="3 4" id="KW-0418">Kinase</keyword>
<dbReference type="PIRSF" id="PIRSF000538">
    <property type="entry name" value="GlpK"/>
    <property type="match status" value="1"/>
</dbReference>
<reference evidence="7" key="1">
    <citation type="submission" date="2022-03" db="EMBL/GenBank/DDBJ databases">
        <title>Complete genome sequence of Caldinitratiruptor microaerophilus.</title>
        <authorList>
            <person name="Mukaiyama R."/>
            <person name="Nishiyama T."/>
            <person name="Ueda K."/>
        </authorList>
    </citation>
    <scope>NUCLEOTIDE SEQUENCE</scope>
    <source>
        <strain evidence="7">JCM 16183</strain>
    </source>
</reference>
<feature type="domain" description="Carbohydrate kinase FGGY C-terminal" evidence="6">
    <location>
        <begin position="259"/>
        <end position="443"/>
    </location>
</feature>
<protein>
    <submittedName>
        <fullName evidence="7">Carbohydrate kinase</fullName>
    </submittedName>
</protein>